<evidence type="ECO:0000256" key="1">
    <source>
        <dbReference type="ARBA" id="ARBA00012528"/>
    </source>
</evidence>
<dbReference type="SUPFAM" id="SSF55073">
    <property type="entry name" value="Nucleotide cyclase"/>
    <property type="match status" value="1"/>
</dbReference>
<dbReference type="CDD" id="cd01949">
    <property type="entry name" value="GGDEF"/>
    <property type="match status" value="1"/>
</dbReference>
<dbReference type="PANTHER" id="PTHR45138:SF9">
    <property type="entry name" value="DIGUANYLATE CYCLASE DGCM-RELATED"/>
    <property type="match status" value="1"/>
</dbReference>
<dbReference type="NCBIfam" id="TIGR00254">
    <property type="entry name" value="GGDEF"/>
    <property type="match status" value="1"/>
</dbReference>
<dbReference type="Gene3D" id="3.30.70.270">
    <property type="match status" value="1"/>
</dbReference>
<dbReference type="OrthoDB" id="9812260at2"/>
<dbReference type="Gene3D" id="3.30.450.20">
    <property type="entry name" value="PAS domain"/>
    <property type="match status" value="1"/>
</dbReference>
<evidence type="ECO:0000259" key="3">
    <source>
        <dbReference type="PROSITE" id="PS50887"/>
    </source>
</evidence>
<dbReference type="InterPro" id="IPR043128">
    <property type="entry name" value="Rev_trsase/Diguanyl_cyclase"/>
</dbReference>
<dbReference type="Proteomes" id="UP000198749">
    <property type="component" value="Unassembled WGS sequence"/>
</dbReference>
<evidence type="ECO:0000313" key="4">
    <source>
        <dbReference type="EMBL" id="SER01484.1"/>
    </source>
</evidence>
<dbReference type="EC" id="2.7.7.65" evidence="1"/>
<evidence type="ECO:0000256" key="2">
    <source>
        <dbReference type="ARBA" id="ARBA00034247"/>
    </source>
</evidence>
<dbReference type="InterPro" id="IPR000160">
    <property type="entry name" value="GGDEF_dom"/>
</dbReference>
<dbReference type="RefSeq" id="WP_139203217.1">
    <property type="nucleotide sequence ID" value="NZ_AP025284.1"/>
</dbReference>
<dbReference type="InterPro" id="IPR050469">
    <property type="entry name" value="Diguanylate_Cyclase"/>
</dbReference>
<gene>
    <name evidence="4" type="ORF">SAMN03080615_03607</name>
</gene>
<dbReference type="SMART" id="SM00267">
    <property type="entry name" value="GGDEF"/>
    <property type="match status" value="1"/>
</dbReference>
<dbReference type="InterPro" id="IPR029787">
    <property type="entry name" value="Nucleotide_cyclase"/>
</dbReference>
<protein>
    <recommendedName>
        <fullName evidence="1">diguanylate cyclase</fullName>
        <ecNumber evidence="1">2.7.7.65</ecNumber>
    </recommendedName>
</protein>
<proteinExistence type="predicted"/>
<reference evidence="5" key="1">
    <citation type="submission" date="2016-10" db="EMBL/GenBank/DDBJ databases">
        <authorList>
            <person name="Varghese N."/>
            <person name="Submissions S."/>
        </authorList>
    </citation>
    <scope>NUCLEOTIDE SEQUENCE [LARGE SCALE GENOMIC DNA]</scope>
    <source>
        <strain evidence="5">DSM 18887</strain>
    </source>
</reference>
<evidence type="ECO:0000313" key="5">
    <source>
        <dbReference type="Proteomes" id="UP000198749"/>
    </source>
</evidence>
<sequence>MEGDLENFLHILDCLPVAAMVMMFNEDSLREPGRQSIVYVNQKYHQLIGYPLELMPSHQDGMVVAPSEAQPQEKLLLFCRSIGQQLRETQDSVQARLQVRCGDGDERDFQVTGVSCTVIQDHYLITFQEVTRFTAEIEQLKQQSEIDQLTGVFNQHHLLRRLTAEVERAQSSGTGFTLMMFDLDFFKDVNDHYGHNCGDQVLITTVDIIRTALSGVDCLARWNGADFVVLMREDNPGIARQVIQKAWQGVRAHTFCWQDSTFAMTTTVGLTTYRRGDTPESILDRADLALKRGKRVGGDFIFVDDSG</sequence>
<dbReference type="PROSITE" id="PS50887">
    <property type="entry name" value="GGDEF"/>
    <property type="match status" value="1"/>
</dbReference>
<accession>A0A1H9KQP8</accession>
<dbReference type="GO" id="GO:0052621">
    <property type="term" value="F:diguanylate cyclase activity"/>
    <property type="evidence" value="ECO:0007669"/>
    <property type="project" value="UniProtKB-EC"/>
</dbReference>
<keyword evidence="5" id="KW-1185">Reference proteome</keyword>
<dbReference type="STRING" id="355243.SAMN03080615_03607"/>
<organism evidence="4 5">
    <name type="scientific">Amphritea atlantica</name>
    <dbReference type="NCBI Taxonomy" id="355243"/>
    <lineage>
        <taxon>Bacteria</taxon>
        <taxon>Pseudomonadati</taxon>
        <taxon>Pseudomonadota</taxon>
        <taxon>Gammaproteobacteria</taxon>
        <taxon>Oceanospirillales</taxon>
        <taxon>Oceanospirillaceae</taxon>
        <taxon>Amphritea</taxon>
    </lineage>
</organism>
<name>A0A1H9KQP8_9GAMM</name>
<dbReference type="Pfam" id="PF00990">
    <property type="entry name" value="GGDEF"/>
    <property type="match status" value="1"/>
</dbReference>
<dbReference type="AlphaFoldDB" id="A0A1H9KQP8"/>
<comment type="catalytic activity">
    <reaction evidence="2">
        <text>2 GTP = 3',3'-c-di-GMP + 2 diphosphate</text>
        <dbReference type="Rhea" id="RHEA:24898"/>
        <dbReference type="ChEBI" id="CHEBI:33019"/>
        <dbReference type="ChEBI" id="CHEBI:37565"/>
        <dbReference type="ChEBI" id="CHEBI:58805"/>
        <dbReference type="EC" id="2.7.7.65"/>
    </reaction>
</comment>
<feature type="domain" description="GGDEF" evidence="3">
    <location>
        <begin position="174"/>
        <end position="306"/>
    </location>
</feature>
<dbReference type="PANTHER" id="PTHR45138">
    <property type="entry name" value="REGULATORY COMPONENTS OF SENSORY TRANSDUCTION SYSTEM"/>
    <property type="match status" value="1"/>
</dbReference>
<dbReference type="EMBL" id="FOGB01000014">
    <property type="protein sequence ID" value="SER01484.1"/>
    <property type="molecule type" value="Genomic_DNA"/>
</dbReference>